<name>A0A0E9QM43_ANGAN</name>
<reference evidence="1" key="1">
    <citation type="submission" date="2014-11" db="EMBL/GenBank/DDBJ databases">
        <authorList>
            <person name="Amaro Gonzalez C."/>
        </authorList>
    </citation>
    <scope>NUCLEOTIDE SEQUENCE</scope>
</reference>
<accession>A0A0E9QM43</accession>
<dbReference type="EMBL" id="GBXM01091237">
    <property type="protein sequence ID" value="JAH17340.1"/>
    <property type="molecule type" value="Transcribed_RNA"/>
</dbReference>
<sequence length="28" mass="3089">MLVIANACFLGINGHWLTCLGKLRQTSK</sequence>
<dbReference type="AlphaFoldDB" id="A0A0E9QM43"/>
<reference evidence="1" key="2">
    <citation type="journal article" date="2015" name="Fish Shellfish Immunol.">
        <title>Early steps in the European eel (Anguilla anguilla)-Vibrio vulnificus interaction in the gills: Role of the RtxA13 toxin.</title>
        <authorList>
            <person name="Callol A."/>
            <person name="Pajuelo D."/>
            <person name="Ebbesson L."/>
            <person name="Teles M."/>
            <person name="MacKenzie S."/>
            <person name="Amaro C."/>
        </authorList>
    </citation>
    <scope>NUCLEOTIDE SEQUENCE</scope>
</reference>
<proteinExistence type="predicted"/>
<evidence type="ECO:0000313" key="1">
    <source>
        <dbReference type="EMBL" id="JAH17340.1"/>
    </source>
</evidence>
<organism evidence="1">
    <name type="scientific">Anguilla anguilla</name>
    <name type="common">European freshwater eel</name>
    <name type="synonym">Muraena anguilla</name>
    <dbReference type="NCBI Taxonomy" id="7936"/>
    <lineage>
        <taxon>Eukaryota</taxon>
        <taxon>Metazoa</taxon>
        <taxon>Chordata</taxon>
        <taxon>Craniata</taxon>
        <taxon>Vertebrata</taxon>
        <taxon>Euteleostomi</taxon>
        <taxon>Actinopterygii</taxon>
        <taxon>Neopterygii</taxon>
        <taxon>Teleostei</taxon>
        <taxon>Anguilliformes</taxon>
        <taxon>Anguillidae</taxon>
        <taxon>Anguilla</taxon>
    </lineage>
</organism>
<protein>
    <submittedName>
        <fullName evidence="1">Uncharacterized protein</fullName>
    </submittedName>
</protein>